<evidence type="ECO:0000313" key="3">
    <source>
        <dbReference type="Proteomes" id="UP001418222"/>
    </source>
</evidence>
<proteinExistence type="predicted"/>
<sequence>MGRYFTDSFHCFQLLKRLLLPKRMDAVPNQLSPSNLERKTNRHLDVIQPFPFSLGKNGEVHPNCPMKKEEESNNGARSACRTGTETKQKRACSWAISSSSPEARFCNSQRPQHPVDHQLSTNSERFSKYKKERDGRHLPTRRWLLRVGPRLSRSVFLRRRPCPSRDRAPAQPSAAAFDVQPKEGRHLQLPPPYGNTRLAHRSRAKPRRTIIWCSSKARKWAHKPSWPSWRGGGGGVMALKSATLSRP</sequence>
<evidence type="ECO:0000256" key="1">
    <source>
        <dbReference type="SAM" id="MobiDB-lite"/>
    </source>
</evidence>
<organism evidence="2 3">
    <name type="scientific">Platanthera zijinensis</name>
    <dbReference type="NCBI Taxonomy" id="2320716"/>
    <lineage>
        <taxon>Eukaryota</taxon>
        <taxon>Viridiplantae</taxon>
        <taxon>Streptophyta</taxon>
        <taxon>Embryophyta</taxon>
        <taxon>Tracheophyta</taxon>
        <taxon>Spermatophyta</taxon>
        <taxon>Magnoliopsida</taxon>
        <taxon>Liliopsida</taxon>
        <taxon>Asparagales</taxon>
        <taxon>Orchidaceae</taxon>
        <taxon>Orchidoideae</taxon>
        <taxon>Orchideae</taxon>
        <taxon>Orchidinae</taxon>
        <taxon>Platanthera</taxon>
    </lineage>
</organism>
<feature type="region of interest" description="Disordered" evidence="1">
    <location>
        <begin position="223"/>
        <end position="247"/>
    </location>
</feature>
<accession>A0AAP0BP67</accession>
<keyword evidence="3" id="KW-1185">Reference proteome</keyword>
<comment type="caution">
    <text evidence="2">The sequence shown here is derived from an EMBL/GenBank/DDBJ whole genome shotgun (WGS) entry which is preliminary data.</text>
</comment>
<gene>
    <name evidence="2" type="ORF">KSP39_PZI007839</name>
</gene>
<evidence type="ECO:0000313" key="2">
    <source>
        <dbReference type="EMBL" id="KAK8944838.1"/>
    </source>
</evidence>
<feature type="region of interest" description="Disordered" evidence="1">
    <location>
        <begin position="162"/>
        <end position="205"/>
    </location>
</feature>
<dbReference type="Proteomes" id="UP001418222">
    <property type="component" value="Unassembled WGS sequence"/>
</dbReference>
<dbReference type="AlphaFoldDB" id="A0AAP0BP67"/>
<protein>
    <submittedName>
        <fullName evidence="2">Uncharacterized protein</fullName>
    </submittedName>
</protein>
<reference evidence="2 3" key="1">
    <citation type="journal article" date="2022" name="Nat. Plants">
        <title>Genomes of leafy and leafless Platanthera orchids illuminate the evolution of mycoheterotrophy.</title>
        <authorList>
            <person name="Li M.H."/>
            <person name="Liu K.W."/>
            <person name="Li Z."/>
            <person name="Lu H.C."/>
            <person name="Ye Q.L."/>
            <person name="Zhang D."/>
            <person name="Wang J.Y."/>
            <person name="Li Y.F."/>
            <person name="Zhong Z.M."/>
            <person name="Liu X."/>
            <person name="Yu X."/>
            <person name="Liu D.K."/>
            <person name="Tu X.D."/>
            <person name="Liu B."/>
            <person name="Hao Y."/>
            <person name="Liao X.Y."/>
            <person name="Jiang Y.T."/>
            <person name="Sun W.H."/>
            <person name="Chen J."/>
            <person name="Chen Y.Q."/>
            <person name="Ai Y."/>
            <person name="Zhai J.W."/>
            <person name="Wu S.S."/>
            <person name="Zhou Z."/>
            <person name="Hsiao Y.Y."/>
            <person name="Wu W.L."/>
            <person name="Chen Y.Y."/>
            <person name="Lin Y.F."/>
            <person name="Hsu J.L."/>
            <person name="Li C.Y."/>
            <person name="Wang Z.W."/>
            <person name="Zhao X."/>
            <person name="Zhong W.Y."/>
            <person name="Ma X.K."/>
            <person name="Ma L."/>
            <person name="Huang J."/>
            <person name="Chen G.Z."/>
            <person name="Huang M.Z."/>
            <person name="Huang L."/>
            <person name="Peng D.H."/>
            <person name="Luo Y.B."/>
            <person name="Zou S.Q."/>
            <person name="Chen S.P."/>
            <person name="Lan S."/>
            <person name="Tsai W.C."/>
            <person name="Van de Peer Y."/>
            <person name="Liu Z.J."/>
        </authorList>
    </citation>
    <scope>NUCLEOTIDE SEQUENCE [LARGE SCALE GENOMIC DNA]</scope>
    <source>
        <strain evidence="2">Lor287</strain>
    </source>
</reference>
<name>A0AAP0BP67_9ASPA</name>
<dbReference type="EMBL" id="JBBWWQ010000006">
    <property type="protein sequence ID" value="KAK8944838.1"/>
    <property type="molecule type" value="Genomic_DNA"/>
</dbReference>